<dbReference type="InterPro" id="IPR003439">
    <property type="entry name" value="ABC_transporter-like_ATP-bd"/>
</dbReference>
<gene>
    <name evidence="7" type="ORF">ACFSW8_05140</name>
</gene>
<organism evidence="7 8">
    <name type="scientific">Rubritalea tangerina</name>
    <dbReference type="NCBI Taxonomy" id="430798"/>
    <lineage>
        <taxon>Bacteria</taxon>
        <taxon>Pseudomonadati</taxon>
        <taxon>Verrucomicrobiota</taxon>
        <taxon>Verrucomicrobiia</taxon>
        <taxon>Verrucomicrobiales</taxon>
        <taxon>Rubritaleaceae</taxon>
        <taxon>Rubritalea</taxon>
    </lineage>
</organism>
<evidence type="ECO:0000259" key="6">
    <source>
        <dbReference type="PROSITE" id="PS50893"/>
    </source>
</evidence>
<evidence type="ECO:0000256" key="3">
    <source>
        <dbReference type="ARBA" id="ARBA00022840"/>
    </source>
</evidence>
<dbReference type="EMBL" id="JBHUJB010000021">
    <property type="protein sequence ID" value="MFD2158275.1"/>
    <property type="molecule type" value="Genomic_DNA"/>
</dbReference>
<dbReference type="SUPFAM" id="SSF52540">
    <property type="entry name" value="P-loop containing nucleoside triphosphate hydrolases"/>
    <property type="match status" value="1"/>
</dbReference>
<dbReference type="PANTHER" id="PTHR42794">
    <property type="entry name" value="HEMIN IMPORT ATP-BINDING PROTEIN HMUV"/>
    <property type="match status" value="1"/>
</dbReference>
<dbReference type="PROSITE" id="PS50893">
    <property type="entry name" value="ABC_TRANSPORTER_2"/>
    <property type="match status" value="1"/>
</dbReference>
<evidence type="ECO:0000256" key="5">
    <source>
        <dbReference type="ARBA" id="ARBA00037066"/>
    </source>
</evidence>
<dbReference type="CDD" id="cd03214">
    <property type="entry name" value="ABC_Iron-Siderophores_B12_Hemin"/>
    <property type="match status" value="1"/>
</dbReference>
<dbReference type="PANTHER" id="PTHR42794:SF1">
    <property type="entry name" value="HEMIN IMPORT ATP-BINDING PROTEIN HMUV"/>
    <property type="match status" value="1"/>
</dbReference>
<proteinExistence type="predicted"/>
<evidence type="ECO:0000256" key="1">
    <source>
        <dbReference type="ARBA" id="ARBA00022448"/>
    </source>
</evidence>
<dbReference type="PROSITE" id="PS00211">
    <property type="entry name" value="ABC_TRANSPORTER_1"/>
    <property type="match status" value="1"/>
</dbReference>
<evidence type="ECO:0000313" key="7">
    <source>
        <dbReference type="EMBL" id="MFD2158275.1"/>
    </source>
</evidence>
<sequence length="246" mass="26070">MSDVVVCCRSVVVRKRNKLLLNEVDFDLRAGAHTAIIGPNGAGKTTLLRVILGTQEIQGGTVEVGGVGINDYSRKELAKKMAYVPQLLAAEVAYSVEEFIGMGRYAHGGSAADPEVAEAMALMQVDAFAKRRVSSLSGGERQRVCIAAGLAQRAGILLLDEPLAHLDPAQRLDVQSAIAGLPEWVTVVVVTHDLVWAQQRFQRVLALDSGAVFADEKSSDFFSEGGVEGLFGGAVVEHLNGGGNEA</sequence>
<dbReference type="GO" id="GO:0005524">
    <property type="term" value="F:ATP binding"/>
    <property type="evidence" value="ECO:0007669"/>
    <property type="project" value="UniProtKB-KW"/>
</dbReference>
<dbReference type="InterPro" id="IPR017871">
    <property type="entry name" value="ABC_transporter-like_CS"/>
</dbReference>
<name>A0ABW4Z956_9BACT</name>
<keyword evidence="3 7" id="KW-0067">ATP-binding</keyword>
<keyword evidence="4" id="KW-1278">Translocase</keyword>
<dbReference type="Gene3D" id="3.40.50.300">
    <property type="entry name" value="P-loop containing nucleotide triphosphate hydrolases"/>
    <property type="match status" value="1"/>
</dbReference>
<evidence type="ECO:0000256" key="4">
    <source>
        <dbReference type="ARBA" id="ARBA00022967"/>
    </source>
</evidence>
<evidence type="ECO:0000256" key="2">
    <source>
        <dbReference type="ARBA" id="ARBA00022741"/>
    </source>
</evidence>
<protein>
    <submittedName>
        <fullName evidence="7">ABC transporter ATP-binding protein</fullName>
    </submittedName>
</protein>
<dbReference type="InterPro" id="IPR027417">
    <property type="entry name" value="P-loop_NTPase"/>
</dbReference>
<comment type="function">
    <text evidence="5">Part of the ABC transporter complex HmuTUV involved in hemin import. Responsible for energy coupling to the transport system.</text>
</comment>
<dbReference type="Proteomes" id="UP001597389">
    <property type="component" value="Unassembled WGS sequence"/>
</dbReference>
<dbReference type="Pfam" id="PF00005">
    <property type="entry name" value="ABC_tran"/>
    <property type="match status" value="1"/>
</dbReference>
<keyword evidence="1" id="KW-0813">Transport</keyword>
<evidence type="ECO:0000313" key="8">
    <source>
        <dbReference type="Proteomes" id="UP001597389"/>
    </source>
</evidence>
<dbReference type="RefSeq" id="WP_377090458.1">
    <property type="nucleotide sequence ID" value="NZ_JBHSJL010000014.1"/>
</dbReference>
<dbReference type="InterPro" id="IPR003593">
    <property type="entry name" value="AAA+_ATPase"/>
</dbReference>
<dbReference type="SMART" id="SM00382">
    <property type="entry name" value="AAA"/>
    <property type="match status" value="1"/>
</dbReference>
<keyword evidence="8" id="KW-1185">Reference proteome</keyword>
<comment type="caution">
    <text evidence="7">The sequence shown here is derived from an EMBL/GenBank/DDBJ whole genome shotgun (WGS) entry which is preliminary data.</text>
</comment>
<reference evidence="8" key="1">
    <citation type="journal article" date="2019" name="Int. J. Syst. Evol. Microbiol.">
        <title>The Global Catalogue of Microorganisms (GCM) 10K type strain sequencing project: providing services to taxonomists for standard genome sequencing and annotation.</title>
        <authorList>
            <consortium name="The Broad Institute Genomics Platform"/>
            <consortium name="The Broad Institute Genome Sequencing Center for Infectious Disease"/>
            <person name="Wu L."/>
            <person name="Ma J."/>
        </authorList>
    </citation>
    <scope>NUCLEOTIDE SEQUENCE [LARGE SCALE GENOMIC DNA]</scope>
    <source>
        <strain evidence="8">CCUG 57942</strain>
    </source>
</reference>
<accession>A0ABW4Z956</accession>
<keyword evidence="2" id="KW-0547">Nucleotide-binding</keyword>
<feature type="domain" description="ABC transporter" evidence="6">
    <location>
        <begin position="6"/>
        <end position="234"/>
    </location>
</feature>